<proteinExistence type="predicted"/>
<reference evidence="1 2" key="2">
    <citation type="journal article" date="2022" name="Mol. Ecol. Resour.">
        <title>The genomes of chicory, endive, great burdock and yacon provide insights into Asteraceae paleo-polyploidization history and plant inulin production.</title>
        <authorList>
            <person name="Fan W."/>
            <person name="Wang S."/>
            <person name="Wang H."/>
            <person name="Wang A."/>
            <person name="Jiang F."/>
            <person name="Liu H."/>
            <person name="Zhao H."/>
            <person name="Xu D."/>
            <person name="Zhang Y."/>
        </authorList>
    </citation>
    <scope>NUCLEOTIDE SEQUENCE [LARGE SCALE GENOMIC DNA]</scope>
    <source>
        <strain evidence="2">cv. Yunnan</strain>
        <tissue evidence="1">Leaves</tissue>
    </source>
</reference>
<accession>A0ACB9FTH9</accession>
<keyword evidence="2" id="KW-1185">Reference proteome</keyword>
<gene>
    <name evidence="1" type="ORF">L1987_49082</name>
</gene>
<sequence length="379" mass="41491">MASSFSISTVLLVITFINTVVVTAVPENEYHSMLGALRFRGYNLFANAISTTDLHYDIINGNNFTFFAPIDSALYSLDMSLSAVDYTTVLRFHCVPHRLSLTDLRMLLFGSNSVPTLVPDHEIHVVNPLTLRSPIMVEGVDIALPGLFYGTHIAVHGLEGIMDFRSLRDTINSSTVAANLTQIHTPTTVHREAYAPSPEILVPVDATATPPSIVTAIEAAASPDVSLAHRISVPGAQRYYQPETKSESITQPRPSETKSKSITQPRLPENKLGSIVQPRPPETMSESISKPETYSESVTQPREELVSTATRSELLSRKIKIPDVSLATKSIGKEFTQVGDKIIDCTVTDNIDDGGGEQLNIANVRQGDLYTREVYTPQI</sequence>
<reference evidence="2" key="1">
    <citation type="journal article" date="2022" name="Mol. Ecol. Resour.">
        <title>The genomes of chicory, endive, great burdock and yacon provide insights into Asteraceae palaeo-polyploidization history and plant inulin production.</title>
        <authorList>
            <person name="Fan W."/>
            <person name="Wang S."/>
            <person name="Wang H."/>
            <person name="Wang A."/>
            <person name="Jiang F."/>
            <person name="Liu H."/>
            <person name="Zhao H."/>
            <person name="Xu D."/>
            <person name="Zhang Y."/>
        </authorList>
    </citation>
    <scope>NUCLEOTIDE SEQUENCE [LARGE SCALE GENOMIC DNA]</scope>
    <source>
        <strain evidence="2">cv. Yunnan</strain>
    </source>
</reference>
<organism evidence="1 2">
    <name type="scientific">Smallanthus sonchifolius</name>
    <dbReference type="NCBI Taxonomy" id="185202"/>
    <lineage>
        <taxon>Eukaryota</taxon>
        <taxon>Viridiplantae</taxon>
        <taxon>Streptophyta</taxon>
        <taxon>Embryophyta</taxon>
        <taxon>Tracheophyta</taxon>
        <taxon>Spermatophyta</taxon>
        <taxon>Magnoliopsida</taxon>
        <taxon>eudicotyledons</taxon>
        <taxon>Gunneridae</taxon>
        <taxon>Pentapetalae</taxon>
        <taxon>asterids</taxon>
        <taxon>campanulids</taxon>
        <taxon>Asterales</taxon>
        <taxon>Asteraceae</taxon>
        <taxon>Asteroideae</taxon>
        <taxon>Heliantheae alliance</taxon>
        <taxon>Millerieae</taxon>
        <taxon>Smallanthus</taxon>
    </lineage>
</organism>
<dbReference type="Proteomes" id="UP001056120">
    <property type="component" value="Linkage Group LG16"/>
</dbReference>
<comment type="caution">
    <text evidence="1">The sequence shown here is derived from an EMBL/GenBank/DDBJ whole genome shotgun (WGS) entry which is preliminary data.</text>
</comment>
<evidence type="ECO:0000313" key="1">
    <source>
        <dbReference type="EMBL" id="KAI3774524.1"/>
    </source>
</evidence>
<dbReference type="EMBL" id="CM042033">
    <property type="protein sequence ID" value="KAI3774524.1"/>
    <property type="molecule type" value="Genomic_DNA"/>
</dbReference>
<evidence type="ECO:0000313" key="2">
    <source>
        <dbReference type="Proteomes" id="UP001056120"/>
    </source>
</evidence>
<protein>
    <submittedName>
        <fullName evidence="1">Uncharacterized protein</fullName>
    </submittedName>
</protein>
<name>A0ACB9FTH9_9ASTR</name>